<dbReference type="InterPro" id="IPR058193">
    <property type="entry name" value="VanY/YodJ_core_dom"/>
</dbReference>
<dbReference type="Gene3D" id="3.30.1380.10">
    <property type="match status" value="1"/>
</dbReference>
<feature type="transmembrane region" description="Helical" evidence="1">
    <location>
        <begin position="6"/>
        <end position="25"/>
    </location>
</feature>
<keyword evidence="1" id="KW-0472">Membrane</keyword>
<dbReference type="Gene3D" id="3.30.200.180">
    <property type="match status" value="1"/>
</dbReference>
<gene>
    <name evidence="3" type="ORF">JOD17_002191</name>
</gene>
<comment type="caution">
    <text evidence="3">The sequence shown here is derived from an EMBL/GenBank/DDBJ whole genome shotgun (WGS) entry which is preliminary data.</text>
</comment>
<dbReference type="CDD" id="cd14852">
    <property type="entry name" value="LD-carboxypeptidase"/>
    <property type="match status" value="1"/>
</dbReference>
<dbReference type="EMBL" id="JAFBEC010000006">
    <property type="protein sequence ID" value="MBM7633097.1"/>
    <property type="molecule type" value="Genomic_DNA"/>
</dbReference>
<keyword evidence="4" id="KW-1185">Reference proteome</keyword>
<dbReference type="PANTHER" id="PTHR34385:SF1">
    <property type="entry name" value="PEPTIDOGLYCAN L-ALANYL-D-GLUTAMATE ENDOPEPTIDASE CWLK"/>
    <property type="match status" value="1"/>
</dbReference>
<dbReference type="InterPro" id="IPR009045">
    <property type="entry name" value="Zn_M74/Hedgehog-like"/>
</dbReference>
<reference evidence="3 4" key="1">
    <citation type="submission" date="2021-01" db="EMBL/GenBank/DDBJ databases">
        <title>Genomic Encyclopedia of Type Strains, Phase IV (KMG-IV): sequencing the most valuable type-strain genomes for metagenomic binning, comparative biology and taxonomic classification.</title>
        <authorList>
            <person name="Goeker M."/>
        </authorList>
    </citation>
    <scope>NUCLEOTIDE SEQUENCE [LARGE SCALE GENOMIC DNA]</scope>
    <source>
        <strain evidence="3 4">DSM 25540</strain>
    </source>
</reference>
<evidence type="ECO:0000313" key="3">
    <source>
        <dbReference type="EMBL" id="MBM7633097.1"/>
    </source>
</evidence>
<dbReference type="InterPro" id="IPR052179">
    <property type="entry name" value="DD-CPase-like"/>
</dbReference>
<dbReference type="Pfam" id="PF02557">
    <property type="entry name" value="VanY"/>
    <property type="match status" value="1"/>
</dbReference>
<evidence type="ECO:0000256" key="1">
    <source>
        <dbReference type="SAM" id="Phobius"/>
    </source>
</evidence>
<dbReference type="Proteomes" id="UP000741863">
    <property type="component" value="Unassembled WGS sequence"/>
</dbReference>
<keyword evidence="3" id="KW-0645">Protease</keyword>
<dbReference type="GO" id="GO:0009002">
    <property type="term" value="F:serine-type D-Ala-D-Ala carboxypeptidase activity"/>
    <property type="evidence" value="ECO:0007669"/>
    <property type="project" value="UniProtKB-EC"/>
</dbReference>
<feature type="domain" description="D-alanyl-D-alanine carboxypeptidase-like core" evidence="2">
    <location>
        <begin position="100"/>
        <end position="211"/>
    </location>
</feature>
<evidence type="ECO:0000259" key="2">
    <source>
        <dbReference type="Pfam" id="PF02557"/>
    </source>
</evidence>
<keyword evidence="3" id="KW-0378">Hydrolase</keyword>
<dbReference type="SUPFAM" id="SSF55166">
    <property type="entry name" value="Hedgehog/DD-peptidase"/>
    <property type="match status" value="1"/>
</dbReference>
<protein>
    <submittedName>
        <fullName evidence="3">D-alanyl-D-alanine carboxypeptidase</fullName>
        <ecNumber evidence="3">3.4.16.4</ecNumber>
    </submittedName>
</protein>
<accession>A0ABS2PCE1</accession>
<dbReference type="InterPro" id="IPR003709">
    <property type="entry name" value="VanY-like_core_dom"/>
</dbReference>
<keyword evidence="1" id="KW-0812">Transmembrane</keyword>
<sequence length="285" mass="32687">MRTWVLYGFFLVITVIVSMILFQAITDHADVNVRTASHEFDGREITIDPDEVNQGSLVLVNQEYPMNDAFTIEGDLVTLFEQQQVTTFYSLLNEKIQLPLPIAEKFNQMVNDAHEDGVEQFLLTSGYRDNEAQARQYDERGSDYAMPPGFSEHNTGLALDISSIEGPIESSTEGRWVEEHSWKHGFVIRYPKGKEEVTGIQYEPWHLRYVGIPHSVIMHEKGFVLEEYIDFLEEEKSLVVELDSDEAYAINYYPKEQLDRVVIPNEQPYEISGTNKDGIVVVVEL</sequence>
<name>A0ABS2PCE1_9BACL</name>
<keyword evidence="3" id="KW-0121">Carboxypeptidase</keyword>
<dbReference type="EC" id="3.4.16.4" evidence="3"/>
<dbReference type="PANTHER" id="PTHR34385">
    <property type="entry name" value="D-ALANYL-D-ALANINE CARBOXYPEPTIDASE"/>
    <property type="match status" value="1"/>
</dbReference>
<dbReference type="RefSeq" id="WP_204697645.1">
    <property type="nucleotide sequence ID" value="NZ_JAFBEC010000006.1"/>
</dbReference>
<keyword evidence="1" id="KW-1133">Transmembrane helix</keyword>
<organism evidence="3 4">
    <name type="scientific">Geomicrobium sediminis</name>
    <dbReference type="NCBI Taxonomy" id="1347788"/>
    <lineage>
        <taxon>Bacteria</taxon>
        <taxon>Bacillati</taxon>
        <taxon>Bacillota</taxon>
        <taxon>Bacilli</taxon>
        <taxon>Bacillales</taxon>
        <taxon>Geomicrobium</taxon>
    </lineage>
</organism>
<proteinExistence type="predicted"/>
<evidence type="ECO:0000313" key="4">
    <source>
        <dbReference type="Proteomes" id="UP000741863"/>
    </source>
</evidence>